<evidence type="ECO:0000256" key="5">
    <source>
        <dbReference type="ARBA" id="ARBA00023251"/>
    </source>
</evidence>
<reference evidence="10" key="1">
    <citation type="submission" date="2013-08" db="EMBL/GenBank/DDBJ databases">
        <title>Genome sequencing of Arenimonas donghaensis.</title>
        <authorList>
            <person name="Chen F."/>
            <person name="Wang G."/>
        </authorList>
    </citation>
    <scope>NUCLEOTIDE SEQUENCE [LARGE SCALE GENOMIC DNA]</scope>
    <source>
        <strain evidence="10">HO3-R19</strain>
    </source>
</reference>
<dbReference type="Gene3D" id="3.40.710.10">
    <property type="entry name" value="DD-peptidase/beta-lactamase superfamily"/>
    <property type="match status" value="1"/>
</dbReference>
<comment type="catalytic activity">
    <reaction evidence="1 6">
        <text>a beta-lactam + H2O = a substituted beta-amino acid</text>
        <dbReference type="Rhea" id="RHEA:20401"/>
        <dbReference type="ChEBI" id="CHEBI:15377"/>
        <dbReference type="ChEBI" id="CHEBI:35627"/>
        <dbReference type="ChEBI" id="CHEBI:140347"/>
        <dbReference type="EC" id="3.5.2.6"/>
    </reaction>
</comment>
<evidence type="ECO:0000259" key="8">
    <source>
        <dbReference type="Pfam" id="PF00144"/>
    </source>
</evidence>
<dbReference type="PATRIC" id="fig|1121014.3.peg.1484"/>
<dbReference type="GO" id="GO:0017001">
    <property type="term" value="P:antibiotic catabolic process"/>
    <property type="evidence" value="ECO:0007669"/>
    <property type="project" value="InterPro"/>
</dbReference>
<organism evidence="9 10">
    <name type="scientific">Arenimonas donghaensis DSM 18148 = HO3-R19</name>
    <dbReference type="NCBI Taxonomy" id="1121014"/>
    <lineage>
        <taxon>Bacteria</taxon>
        <taxon>Pseudomonadati</taxon>
        <taxon>Pseudomonadota</taxon>
        <taxon>Gammaproteobacteria</taxon>
        <taxon>Lysobacterales</taxon>
        <taxon>Lysobacteraceae</taxon>
        <taxon>Arenimonas</taxon>
    </lineage>
</organism>
<dbReference type="Pfam" id="PF00144">
    <property type="entry name" value="Beta-lactamase"/>
    <property type="match status" value="1"/>
</dbReference>
<keyword evidence="5 6" id="KW-0046">Antibiotic resistance</keyword>
<dbReference type="InterPro" id="IPR001586">
    <property type="entry name" value="Beta-lactam_class-C_AS"/>
</dbReference>
<dbReference type="SUPFAM" id="SSF56601">
    <property type="entry name" value="beta-lactamase/transpeptidase-like"/>
    <property type="match status" value="1"/>
</dbReference>
<dbReference type="EC" id="3.5.2.6" evidence="3 6"/>
<feature type="domain" description="Beta-lactamase-related" evidence="8">
    <location>
        <begin position="35"/>
        <end position="336"/>
    </location>
</feature>
<dbReference type="InterPro" id="IPR012338">
    <property type="entry name" value="Beta-lactam/transpept-like"/>
</dbReference>
<evidence type="ECO:0000256" key="2">
    <source>
        <dbReference type="ARBA" id="ARBA00007840"/>
    </source>
</evidence>
<evidence type="ECO:0000256" key="6">
    <source>
        <dbReference type="RuleBase" id="RU361140"/>
    </source>
</evidence>
<sequence length="458" mass="47836">MHPMNLLASLVALGLSAPALALSDADVASALKKRLEGDRTGACFAVAVVEADGVSRAYGCAKAGGEPRIGPDSAFEIGSVSKTMASALLAREILAGGASLDDPLSDWLPKGTRVPEFEGQPIQLRHVVTHTSGLPALPPGVAITDPNDPYSGMNPKMLHAALGRVQLTRAPGSAFEYSNFAMMLLSDALARRTGKDFDALLDERLFTPLGMAHAYVNDKPDDVTAAQGHAPNTQPVPAWTFKPDLAGVGGVRATLDDMVAYVQGQLGAAPQDLMPALDLAQQPVWTSGQPTMAMNWIVAPLNGRPVHVHEGGTGGFSSLVAFDREAARGVVVLSDTALHSLGGLGSLGLHLLDPAVPPGQPRIATPAPPELIDALVGDYLLQGVMKMSVRRKGEALEIQAQGQPAFEMGHDSAGDFYPLAFDALLKPVKQPDGRQSFVWVQGGGAMPAERIDANGATP</sequence>
<keyword evidence="7" id="KW-0732">Signal</keyword>
<dbReference type="PROSITE" id="PS00336">
    <property type="entry name" value="BETA_LACTAMASE_C"/>
    <property type="match status" value="1"/>
</dbReference>
<dbReference type="GO" id="GO:0030288">
    <property type="term" value="C:outer membrane-bounded periplasmic space"/>
    <property type="evidence" value="ECO:0007669"/>
    <property type="project" value="InterPro"/>
</dbReference>
<name>A0A087MIU8_9GAMM</name>
<proteinExistence type="inferred from homology"/>
<dbReference type="InterPro" id="IPR001466">
    <property type="entry name" value="Beta-lactam-related"/>
</dbReference>
<dbReference type="Proteomes" id="UP000029085">
    <property type="component" value="Unassembled WGS sequence"/>
</dbReference>
<dbReference type="InterPro" id="IPR050491">
    <property type="entry name" value="AmpC-like"/>
</dbReference>
<evidence type="ECO:0000313" key="10">
    <source>
        <dbReference type="Proteomes" id="UP000029085"/>
    </source>
</evidence>
<dbReference type="GO" id="GO:0046677">
    <property type="term" value="P:response to antibiotic"/>
    <property type="evidence" value="ECO:0007669"/>
    <property type="project" value="UniProtKB-UniRule"/>
</dbReference>
<dbReference type="OrthoDB" id="2851198at2"/>
<dbReference type="EMBL" id="AVCJ01000012">
    <property type="protein sequence ID" value="KFL36801.1"/>
    <property type="molecule type" value="Genomic_DNA"/>
</dbReference>
<comment type="similarity">
    <text evidence="2 6">Belongs to the class-C beta-lactamase family.</text>
</comment>
<keyword evidence="4 6" id="KW-0378">Hydrolase</keyword>
<evidence type="ECO:0000313" key="9">
    <source>
        <dbReference type="EMBL" id="KFL36801.1"/>
    </source>
</evidence>
<accession>A0A087MIU8</accession>
<comment type="caution">
    <text evidence="9">The sequence shown here is derived from an EMBL/GenBank/DDBJ whole genome shotgun (WGS) entry which is preliminary data.</text>
</comment>
<dbReference type="GO" id="GO:0008800">
    <property type="term" value="F:beta-lactamase activity"/>
    <property type="evidence" value="ECO:0007669"/>
    <property type="project" value="UniProtKB-UniRule"/>
</dbReference>
<protein>
    <recommendedName>
        <fullName evidence="3 6">Beta-lactamase</fullName>
        <ecNumber evidence="3 6">3.5.2.6</ecNumber>
    </recommendedName>
</protein>
<dbReference type="PANTHER" id="PTHR46825:SF8">
    <property type="entry name" value="BETA-LACTAMASE-RELATED"/>
    <property type="match status" value="1"/>
</dbReference>
<feature type="signal peptide" evidence="7">
    <location>
        <begin position="1"/>
        <end position="21"/>
    </location>
</feature>
<keyword evidence="10" id="KW-1185">Reference proteome</keyword>
<evidence type="ECO:0000256" key="7">
    <source>
        <dbReference type="SAM" id="SignalP"/>
    </source>
</evidence>
<feature type="chain" id="PRO_5001826413" description="Beta-lactamase" evidence="7">
    <location>
        <begin position="22"/>
        <end position="458"/>
    </location>
</feature>
<evidence type="ECO:0000256" key="4">
    <source>
        <dbReference type="ARBA" id="ARBA00022801"/>
    </source>
</evidence>
<dbReference type="STRING" id="1121014.N788_04085"/>
<dbReference type="AlphaFoldDB" id="A0A087MIU8"/>
<evidence type="ECO:0000256" key="3">
    <source>
        <dbReference type="ARBA" id="ARBA00012865"/>
    </source>
</evidence>
<dbReference type="PANTHER" id="PTHR46825">
    <property type="entry name" value="D-ALANYL-D-ALANINE-CARBOXYPEPTIDASE/ENDOPEPTIDASE AMPH"/>
    <property type="match status" value="1"/>
</dbReference>
<dbReference type="RefSeq" id="WP_034223076.1">
    <property type="nucleotide sequence ID" value="NZ_AVCJ01000012.1"/>
</dbReference>
<evidence type="ECO:0000256" key="1">
    <source>
        <dbReference type="ARBA" id="ARBA00001526"/>
    </source>
</evidence>
<gene>
    <name evidence="9" type="ORF">N788_04085</name>
</gene>
<reference evidence="9 10" key="2">
    <citation type="journal article" date="2015" name="Stand. Genomic Sci.">
        <title>High quality draft genomic sequence of Arenimonas donghaensis DSM 18148(T).</title>
        <authorList>
            <person name="Chen F."/>
            <person name="Wang H."/>
            <person name="Cao Y."/>
            <person name="Li X."/>
            <person name="Wang G."/>
        </authorList>
    </citation>
    <scope>NUCLEOTIDE SEQUENCE [LARGE SCALE GENOMIC DNA]</scope>
    <source>
        <strain evidence="9 10">HO3-R19</strain>
    </source>
</reference>